<evidence type="ECO:0000313" key="1">
    <source>
        <dbReference type="EMBL" id="RCW62098.1"/>
    </source>
</evidence>
<comment type="caution">
    <text evidence="1">The sequence shown here is derived from an EMBL/GenBank/DDBJ whole genome shotgun (WGS) entry which is preliminary data.</text>
</comment>
<dbReference type="AlphaFoldDB" id="A0A368X532"/>
<name>A0A368X532_MARNT</name>
<dbReference type="EMBL" id="QPJI01000035">
    <property type="protein sequence ID" value="RCW62098.1"/>
    <property type="molecule type" value="Genomic_DNA"/>
</dbReference>
<protein>
    <submittedName>
        <fullName evidence="1">Uncharacterized protein</fullName>
    </submittedName>
</protein>
<proteinExistence type="predicted"/>
<evidence type="ECO:0000313" key="2">
    <source>
        <dbReference type="Proteomes" id="UP000253647"/>
    </source>
</evidence>
<dbReference type="Proteomes" id="UP000253647">
    <property type="component" value="Unassembled WGS sequence"/>
</dbReference>
<reference evidence="1 2" key="1">
    <citation type="submission" date="2018-07" db="EMBL/GenBank/DDBJ databases">
        <title>Freshwater and sediment microbial communities from various areas in North America, analyzing microbe dynamics in response to fracking.</title>
        <authorList>
            <person name="Lamendella R."/>
        </authorList>
    </citation>
    <scope>NUCLEOTIDE SEQUENCE [LARGE SCALE GENOMIC DNA]</scope>
    <source>
        <strain evidence="1 2">105B</strain>
    </source>
</reference>
<gene>
    <name evidence="1" type="ORF">DET61_1355</name>
</gene>
<organism evidence="1 2">
    <name type="scientific">Marinobacter nauticus</name>
    <name type="common">Marinobacter hydrocarbonoclasticus</name>
    <name type="synonym">Marinobacter aquaeolei</name>
    <dbReference type="NCBI Taxonomy" id="2743"/>
    <lineage>
        <taxon>Bacteria</taxon>
        <taxon>Pseudomonadati</taxon>
        <taxon>Pseudomonadota</taxon>
        <taxon>Gammaproteobacteria</taxon>
        <taxon>Pseudomonadales</taxon>
        <taxon>Marinobacteraceae</taxon>
        <taxon>Marinobacter</taxon>
    </lineage>
</organism>
<sequence length="288" mass="31696">MARVVKLGALITGVLVIVGLLGPDGSDEQPNDQTARPEMSYKINSKSDFQAEGDQALSTAWACQTAMAHAFNLPLNKVSVIADGEPSMVRIERADGSQENLSCKLAGNQILWKPTQGRSWTEPSREIEIRYARNRLEVLSMLELPAQGTTSYRVFGIRGLPLAYSSEPKISNNPEPATALNVSHSQICKAAIAAIFSQPPGIIRVETQNSPYHLTYERPADKSRWTYRCKVAGNQVVWAGLIDGKWGRWRNGEHDAEITYEVTGSTLHISETYPGARPVSKQFDIATL</sequence>
<accession>A0A368X532</accession>